<keyword evidence="4 10" id="KW-1133">Transmembrane helix</keyword>
<dbReference type="CDD" id="cd00400">
    <property type="entry name" value="Voltage_gated_ClC"/>
    <property type="match status" value="1"/>
</dbReference>
<dbReference type="InterPro" id="IPR050368">
    <property type="entry name" value="ClC-type_chloride_channel"/>
</dbReference>
<feature type="transmembrane region" description="Helical" evidence="10">
    <location>
        <begin position="369"/>
        <end position="389"/>
    </location>
</feature>
<evidence type="ECO:0000256" key="7">
    <source>
        <dbReference type="ARBA" id="ARBA00023173"/>
    </source>
</evidence>
<feature type="transmembrane region" description="Helical" evidence="10">
    <location>
        <begin position="21"/>
        <end position="43"/>
    </location>
</feature>
<evidence type="ECO:0000256" key="9">
    <source>
        <dbReference type="ARBA" id="ARBA00023303"/>
    </source>
</evidence>
<dbReference type="GO" id="GO:0034707">
    <property type="term" value="C:chloride channel complex"/>
    <property type="evidence" value="ECO:0007669"/>
    <property type="project" value="UniProtKB-KW"/>
</dbReference>
<dbReference type="InterPro" id="IPR001807">
    <property type="entry name" value="ClC"/>
</dbReference>
<evidence type="ECO:0000256" key="6">
    <source>
        <dbReference type="ARBA" id="ARBA00023136"/>
    </source>
</evidence>
<feature type="transmembrane region" description="Helical" evidence="10">
    <location>
        <begin position="311"/>
        <end position="331"/>
    </location>
</feature>
<gene>
    <name evidence="11" type="ORF">C6V80_03820</name>
    <name evidence="12" type="ORF">EDC58_0663</name>
</gene>
<dbReference type="AlphaFoldDB" id="A0AAJ4REI3"/>
<keyword evidence="8" id="KW-0868">Chloride</keyword>
<dbReference type="Pfam" id="PF00654">
    <property type="entry name" value="Voltage_CLC"/>
    <property type="match status" value="1"/>
</dbReference>
<comment type="subcellular location">
    <subcellularLocation>
        <location evidence="1">Membrane</location>
        <topology evidence="1">Multi-pass membrane protein</topology>
    </subcellularLocation>
</comment>
<keyword evidence="2" id="KW-0813">Transport</keyword>
<dbReference type="InterPro" id="IPR014743">
    <property type="entry name" value="Cl-channel_core"/>
</dbReference>
<keyword evidence="9" id="KW-0407">Ion channel</keyword>
<keyword evidence="6 10" id="KW-0472">Membrane</keyword>
<reference evidence="14" key="1">
    <citation type="submission" date="2018-03" db="EMBL/GenBank/DDBJ databases">
        <title>A comparative analysis of the Nautiliaceae.</title>
        <authorList>
            <person name="Grosche A."/>
            <person name="Smedile F."/>
            <person name="Vetriani C."/>
        </authorList>
    </citation>
    <scope>NUCLEOTIDE SEQUENCE [LARGE SCALE GENOMIC DNA]</scope>
    <source>
        <strain evidence="14">TB6</strain>
    </source>
</reference>
<dbReference type="PRINTS" id="PR00762">
    <property type="entry name" value="CLCHANNEL"/>
</dbReference>
<evidence type="ECO:0000256" key="2">
    <source>
        <dbReference type="ARBA" id="ARBA00022448"/>
    </source>
</evidence>
<dbReference type="GO" id="GO:0005254">
    <property type="term" value="F:chloride channel activity"/>
    <property type="evidence" value="ECO:0007669"/>
    <property type="project" value="UniProtKB-KW"/>
</dbReference>
<dbReference type="PANTHER" id="PTHR43427">
    <property type="entry name" value="CHLORIDE CHANNEL PROTEIN CLC-E"/>
    <property type="match status" value="1"/>
</dbReference>
<feature type="transmembrane region" description="Helical" evidence="10">
    <location>
        <begin position="401"/>
        <end position="419"/>
    </location>
</feature>
<keyword evidence="5" id="KW-0406">Ion transport</keyword>
<dbReference type="Gene3D" id="1.10.3080.10">
    <property type="entry name" value="Clc chloride channel"/>
    <property type="match status" value="1"/>
</dbReference>
<dbReference type="EMBL" id="CP027432">
    <property type="protein sequence ID" value="QCI28111.1"/>
    <property type="molecule type" value="Genomic_DNA"/>
</dbReference>
<evidence type="ECO:0000256" key="4">
    <source>
        <dbReference type="ARBA" id="ARBA00022989"/>
    </source>
</evidence>
<keyword evidence="3 10" id="KW-0812">Transmembrane</keyword>
<sequence>MTLNPVKILKQSLTKLSLIRDFLLASLLTGFISGFLVVVYDILTKLISKFLYRGDPLETIHNLPLWYLVLIPTLSILIVNFIVSVDKSVKEYGVSEIAEIVEKDKEMITIKNLLLKIIASALSIGSGFAVGNEGPSAAIGAMIAYKIHKLFKLPSQLIKPIISVGASSGIAAIFVSPITGIAFALESIAYNFVKTYLKFIIVGSLAAFTVSVLYLKPFHFIFSAGREIDLKYIYYTMLFIPFITFFIYFYLILQDKILYLLNLKLFNKFGIIKDLIFAIIGGVTIALIIYINPYAGFTGHNIVTYLINNAYHIPFLLIIEILLLRIIATAFSIYSNAIGGMFVPLMSIGALVGYGFAELLNLIHLNIEPFYFAAIGAAVFMGVLMKLPFTSIVLALEVTNDYNVVIATGMSVAIISYLTRLNFNLKKFNTIDINFTNFKLH</sequence>
<evidence type="ECO:0000313" key="13">
    <source>
        <dbReference type="Proteomes" id="UP000272781"/>
    </source>
</evidence>
<feature type="transmembrane region" description="Helical" evidence="10">
    <location>
        <begin position="196"/>
        <end position="214"/>
    </location>
</feature>
<feature type="transmembrane region" description="Helical" evidence="10">
    <location>
        <begin position="274"/>
        <end position="291"/>
    </location>
</feature>
<organism evidence="12 13">
    <name type="scientific">Caminibacter pacificus</name>
    <dbReference type="NCBI Taxonomy" id="1424653"/>
    <lineage>
        <taxon>Bacteria</taxon>
        <taxon>Pseudomonadati</taxon>
        <taxon>Campylobacterota</taxon>
        <taxon>Epsilonproteobacteria</taxon>
        <taxon>Nautiliales</taxon>
        <taxon>Nautiliaceae</taxon>
        <taxon>Caminibacter</taxon>
    </lineage>
</organism>
<name>A0AAJ4REI3_9BACT</name>
<dbReference type="Proteomes" id="UP000298805">
    <property type="component" value="Chromosome"/>
</dbReference>
<proteinExistence type="predicted"/>
<evidence type="ECO:0000313" key="12">
    <source>
        <dbReference type="EMBL" id="ROR41178.1"/>
    </source>
</evidence>
<evidence type="ECO:0000313" key="11">
    <source>
        <dbReference type="EMBL" id="QCI28111.1"/>
    </source>
</evidence>
<accession>A0AAJ4REI3</accession>
<evidence type="ECO:0000313" key="14">
    <source>
        <dbReference type="Proteomes" id="UP000298805"/>
    </source>
</evidence>
<dbReference type="RefSeq" id="WP_123352074.1">
    <property type="nucleotide sequence ID" value="NZ_CP027432.2"/>
</dbReference>
<evidence type="ECO:0000256" key="1">
    <source>
        <dbReference type="ARBA" id="ARBA00004141"/>
    </source>
</evidence>
<dbReference type="Proteomes" id="UP000272781">
    <property type="component" value="Unassembled WGS sequence"/>
</dbReference>
<protein>
    <submittedName>
        <fullName evidence="11 12">Chloride channel protein</fullName>
    </submittedName>
</protein>
<keyword evidence="7" id="KW-0869">Chloride channel</keyword>
<reference evidence="11" key="3">
    <citation type="submission" date="2019-06" db="EMBL/GenBank/DDBJ databases">
        <title>A comparative analysis of the Nautiliaceae.</title>
        <authorList>
            <person name="Grosche A."/>
            <person name="Smedile F."/>
            <person name="Vetriani C."/>
        </authorList>
    </citation>
    <scope>NUCLEOTIDE SEQUENCE</scope>
    <source>
        <strain evidence="11">TB6</strain>
    </source>
</reference>
<dbReference type="EMBL" id="RJVK01000001">
    <property type="protein sequence ID" value="ROR41178.1"/>
    <property type="molecule type" value="Genomic_DNA"/>
</dbReference>
<dbReference type="PANTHER" id="PTHR43427:SF6">
    <property type="entry name" value="CHLORIDE CHANNEL PROTEIN CLC-E"/>
    <property type="match status" value="1"/>
</dbReference>
<evidence type="ECO:0000256" key="3">
    <source>
        <dbReference type="ARBA" id="ARBA00022692"/>
    </source>
</evidence>
<keyword evidence="14" id="KW-1185">Reference proteome</keyword>
<evidence type="ECO:0000256" key="8">
    <source>
        <dbReference type="ARBA" id="ARBA00023214"/>
    </source>
</evidence>
<feature type="transmembrane region" description="Helical" evidence="10">
    <location>
        <begin position="161"/>
        <end position="184"/>
    </location>
</feature>
<feature type="transmembrane region" description="Helical" evidence="10">
    <location>
        <begin position="63"/>
        <end position="83"/>
    </location>
</feature>
<feature type="transmembrane region" description="Helical" evidence="10">
    <location>
        <begin position="338"/>
        <end position="357"/>
    </location>
</feature>
<feature type="transmembrane region" description="Helical" evidence="10">
    <location>
        <begin position="113"/>
        <end position="131"/>
    </location>
</feature>
<evidence type="ECO:0000256" key="5">
    <source>
        <dbReference type="ARBA" id="ARBA00023065"/>
    </source>
</evidence>
<dbReference type="SUPFAM" id="SSF81340">
    <property type="entry name" value="Clc chloride channel"/>
    <property type="match status" value="1"/>
</dbReference>
<feature type="transmembrane region" description="Helical" evidence="10">
    <location>
        <begin position="234"/>
        <end position="253"/>
    </location>
</feature>
<reference evidence="12 13" key="2">
    <citation type="submission" date="2018-11" db="EMBL/GenBank/DDBJ databases">
        <title>Genomic Encyclopedia of Type Strains, Phase IV (KMG-IV): sequencing the most valuable type-strain genomes for metagenomic binning, comparative biology and taxonomic classification.</title>
        <authorList>
            <person name="Goeker M."/>
        </authorList>
    </citation>
    <scope>NUCLEOTIDE SEQUENCE [LARGE SCALE GENOMIC DNA]</scope>
    <source>
        <strain evidence="12 13">DSM 27783</strain>
    </source>
</reference>
<evidence type="ECO:0000256" key="10">
    <source>
        <dbReference type="SAM" id="Phobius"/>
    </source>
</evidence>